<evidence type="ECO:0000256" key="1">
    <source>
        <dbReference type="SAM" id="MobiDB-lite"/>
    </source>
</evidence>
<keyword evidence="5" id="KW-1185">Reference proteome</keyword>
<comment type="caution">
    <text evidence="2">The sequence shown here is derived from an EMBL/GenBank/DDBJ whole genome shotgun (WGS) entry which is preliminary data.</text>
</comment>
<evidence type="ECO:0000313" key="3">
    <source>
        <dbReference type="EMBL" id="PMB90280.1"/>
    </source>
</evidence>
<feature type="compositionally biased region" description="Low complexity" evidence="1">
    <location>
        <begin position="409"/>
        <end position="433"/>
    </location>
</feature>
<dbReference type="AlphaFoldDB" id="A0AB34WZV1"/>
<accession>A0AB34WZV1</accession>
<feature type="compositionally biased region" description="Polar residues" evidence="1">
    <location>
        <begin position="207"/>
        <end position="227"/>
    </location>
</feature>
<evidence type="ECO:0000313" key="4">
    <source>
        <dbReference type="Proteomes" id="UP000070572"/>
    </source>
</evidence>
<feature type="compositionally biased region" description="Low complexity" evidence="1">
    <location>
        <begin position="508"/>
        <end position="524"/>
    </location>
</feature>
<feature type="compositionally biased region" description="Low complexity" evidence="1">
    <location>
        <begin position="248"/>
        <end position="258"/>
    </location>
</feature>
<feature type="region of interest" description="Disordered" evidence="1">
    <location>
        <begin position="103"/>
        <end position="155"/>
    </location>
</feature>
<name>A0AB34WZV1_9ACTO</name>
<feature type="region of interest" description="Disordered" evidence="1">
    <location>
        <begin position="196"/>
        <end position="258"/>
    </location>
</feature>
<dbReference type="EMBL" id="PNGC01000001">
    <property type="protein sequence ID" value="PMB90280.1"/>
    <property type="molecule type" value="Genomic_DNA"/>
</dbReference>
<feature type="compositionally biased region" description="Low complexity" evidence="1">
    <location>
        <begin position="383"/>
        <end position="402"/>
    </location>
</feature>
<feature type="compositionally biased region" description="Low complexity" evidence="1">
    <location>
        <begin position="317"/>
        <end position="337"/>
    </location>
</feature>
<gene>
    <name evidence="3" type="ORF">CJ240_00580</name>
    <name evidence="2" type="ORF">HMPREF1862_00747</name>
</gene>
<reference evidence="2 4" key="1">
    <citation type="submission" date="2016-01" db="EMBL/GenBank/DDBJ databases">
        <authorList>
            <person name="Mitreva M."/>
            <person name="Pepin K.H."/>
            <person name="Mihindukulasuriya K.A."/>
            <person name="Fulton R."/>
            <person name="Fronick C."/>
            <person name="O'Laughlin M."/>
            <person name="Miner T."/>
            <person name="Herter B."/>
            <person name="Rosa B.A."/>
            <person name="Cordes M."/>
            <person name="Tomlinson C."/>
            <person name="Wollam A."/>
            <person name="Palsikar V.B."/>
            <person name="Mardis E.R."/>
            <person name="Wilson R.K."/>
        </authorList>
    </citation>
    <scope>NUCLEOTIDE SEQUENCE [LARGE SCALE GENOMIC DNA]</scope>
    <source>
        <strain evidence="2 4">DNF00696</strain>
    </source>
</reference>
<evidence type="ECO:0000313" key="2">
    <source>
        <dbReference type="EMBL" id="KXB81025.1"/>
    </source>
</evidence>
<dbReference type="EMBL" id="LSDN01000013">
    <property type="protein sequence ID" value="KXB81025.1"/>
    <property type="molecule type" value="Genomic_DNA"/>
</dbReference>
<evidence type="ECO:0000313" key="5">
    <source>
        <dbReference type="Proteomes" id="UP000243201"/>
    </source>
</evidence>
<feature type="compositionally biased region" description="Basic and acidic residues" evidence="1">
    <location>
        <begin position="289"/>
        <end position="298"/>
    </location>
</feature>
<dbReference type="RefSeq" id="WP_060920316.1">
    <property type="nucleotide sequence ID" value="NZ_CAUPGC010000005.1"/>
</dbReference>
<feature type="region of interest" description="Disordered" evidence="1">
    <location>
        <begin position="289"/>
        <end position="438"/>
    </location>
</feature>
<proteinExistence type="predicted"/>
<reference evidence="3 5" key="2">
    <citation type="submission" date="2017-09" db="EMBL/GenBank/DDBJ databases">
        <title>Bacterial strain isolated from the female urinary microbiota.</title>
        <authorList>
            <person name="Thomas-White K."/>
            <person name="Kumar N."/>
            <person name="Forster S."/>
            <person name="Putonti C."/>
            <person name="Lawley T."/>
            <person name="Wolfe A.J."/>
        </authorList>
    </citation>
    <scope>NUCLEOTIDE SEQUENCE [LARGE SCALE GENOMIC DNA]</scope>
    <source>
        <strain evidence="3 5">UMB0744</strain>
    </source>
</reference>
<feature type="region of interest" description="Disordered" evidence="1">
    <location>
        <begin position="508"/>
        <end position="557"/>
    </location>
</feature>
<dbReference type="Proteomes" id="UP000070572">
    <property type="component" value="Unassembled WGS sequence"/>
</dbReference>
<dbReference type="Proteomes" id="UP000243201">
    <property type="component" value="Unassembled WGS sequence"/>
</dbReference>
<sequence>MAKLPVAKVAKRCLEISEQLNRQLADPRLQDLRVSIEQARSALAAGQLPRWQVKRLVDTVALAAMLAGKAKLAEQVFGLWMKAGQSISQNPASLVLEAIPDLGNNSVGEGKRKTRPAPAPPTETSAPADTSPVSPAASHSVIPQTPAPAPAPAVDHNQSLGMGLAAMVSAAYAAENGIAENPPATAEVIEAQNINPAPQPREAEPPSAQSAPVETTVASDPANSVNADWSAPRGQIPWLPVQRPAPAPAQQEEAAPDPAANIATAASSPVKPETSPANVLASKREFPPRRSLVCRDRSPQLPGPASKQMRMAPAPPLEQSLASAAAPEPAAPSQPAAVMPGNSPISLVPNPTAPIETSAAQPLSAPAPLAEETTPQPQTPYHAANPTMTPPAAALPPGSIPAAAPPAAPSASSSPVPVPEAMPAAAAPESTPAEPTPLDDAAIWDYFQKMGFDSKLDMSFEEFVARKNHTVASNNGTESILAAQPAAQPKAPRSAFAEVADEMPASLLVSQSEASESAQSPAESALRRAAQSPLAPSRVPPAAPHKPREILADADRQPSTRLITIRVRGYFDYQPRFTRPKQRLDEPAVAGSTTSFAKSIIGAEGPMPLEFLARRLCQKYRIEYHDQRPEEISRCLGPALRLISEPGMRTVWPAGVDPLNWNTALQSPIGLPRKLESLTLTEVANALRWQISRTNSIERSEIIGEAFKLLYGISPVTPQVVELADRAISYGIGNNLLAAGDGTLWLP</sequence>
<feature type="compositionally biased region" description="Low complexity" evidence="1">
    <location>
        <begin position="358"/>
        <end position="370"/>
    </location>
</feature>
<feature type="compositionally biased region" description="Low complexity" evidence="1">
    <location>
        <begin position="122"/>
        <end position="132"/>
    </location>
</feature>
<protein>
    <submittedName>
        <fullName evidence="2">Uncharacterized protein</fullName>
    </submittedName>
</protein>
<feature type="compositionally biased region" description="Basic and acidic residues" evidence="1">
    <location>
        <begin position="546"/>
        <end position="557"/>
    </location>
</feature>
<organism evidence="2 4">
    <name type="scientific">Varibaculum cambriense</name>
    <dbReference type="NCBI Taxonomy" id="184870"/>
    <lineage>
        <taxon>Bacteria</taxon>
        <taxon>Bacillati</taxon>
        <taxon>Actinomycetota</taxon>
        <taxon>Actinomycetes</taxon>
        <taxon>Actinomycetales</taxon>
        <taxon>Actinomycetaceae</taxon>
        <taxon>Varibaculum</taxon>
    </lineage>
</organism>